<sequence length="144" mass="15879">MLAWGPVLLILGAASVQRSHAAMSMQAFKQAKLMMEGVCQPKTGVSKELMSQLKKGEFPDSDDRKLKCYFECILRMGRVMQGTKVSSESLRRLARTMLPTQLQPLVMPSIEACQDIAEGDACDAAYVFAKCHHKISGAEGFMFS</sequence>
<dbReference type="GO" id="GO:0005549">
    <property type="term" value="F:odorant binding"/>
    <property type="evidence" value="ECO:0007669"/>
    <property type="project" value="InterPro"/>
</dbReference>
<dbReference type="Pfam" id="PF01395">
    <property type="entry name" value="PBP_GOBP"/>
    <property type="match status" value="1"/>
</dbReference>
<organism evidence="2">
    <name type="scientific">Graphocephala atropunctata</name>
    <dbReference type="NCBI Taxonomy" id="36148"/>
    <lineage>
        <taxon>Eukaryota</taxon>
        <taxon>Metazoa</taxon>
        <taxon>Ecdysozoa</taxon>
        <taxon>Arthropoda</taxon>
        <taxon>Hexapoda</taxon>
        <taxon>Insecta</taxon>
        <taxon>Pterygota</taxon>
        <taxon>Neoptera</taxon>
        <taxon>Paraneoptera</taxon>
        <taxon>Hemiptera</taxon>
        <taxon>Auchenorrhyncha</taxon>
        <taxon>Membracoidea</taxon>
        <taxon>Cicadellidae</taxon>
        <taxon>Cicadellinae</taxon>
        <taxon>Cicadellini</taxon>
        <taxon>Graphocephala</taxon>
    </lineage>
</organism>
<name>A0A1B6KWP3_9HEMI</name>
<evidence type="ECO:0000256" key="1">
    <source>
        <dbReference type="SAM" id="SignalP"/>
    </source>
</evidence>
<evidence type="ECO:0000313" key="2">
    <source>
        <dbReference type="EMBL" id="JAT15840.1"/>
    </source>
</evidence>
<dbReference type="InterPro" id="IPR006170">
    <property type="entry name" value="PBP/GOBP"/>
</dbReference>
<accession>A0A1B6KWP3</accession>
<dbReference type="Gene3D" id="1.10.238.20">
    <property type="entry name" value="Pheromone/general odorant binding protein domain"/>
    <property type="match status" value="1"/>
</dbReference>
<reference evidence="2" key="1">
    <citation type="submission" date="2015-11" db="EMBL/GenBank/DDBJ databases">
        <title>De novo transcriptome assembly of four potential Pierce s Disease insect vectors from Arizona vineyards.</title>
        <authorList>
            <person name="Tassone E.E."/>
        </authorList>
    </citation>
    <scope>NUCLEOTIDE SEQUENCE</scope>
</reference>
<dbReference type="EMBL" id="GEBQ01024137">
    <property type="protein sequence ID" value="JAT15840.1"/>
    <property type="molecule type" value="Transcribed_RNA"/>
</dbReference>
<keyword evidence="1" id="KW-0732">Signal</keyword>
<proteinExistence type="predicted"/>
<dbReference type="SMART" id="SM00708">
    <property type="entry name" value="PhBP"/>
    <property type="match status" value="1"/>
</dbReference>
<dbReference type="PANTHER" id="PTHR21364">
    <property type="entry name" value="GENERAL ODORANT-BINDING PROTEIN 19A"/>
    <property type="match status" value="1"/>
</dbReference>
<dbReference type="GO" id="GO:0007608">
    <property type="term" value="P:sensory perception of smell"/>
    <property type="evidence" value="ECO:0007669"/>
    <property type="project" value="TreeGrafter"/>
</dbReference>
<dbReference type="GO" id="GO:0005576">
    <property type="term" value="C:extracellular region"/>
    <property type="evidence" value="ECO:0007669"/>
    <property type="project" value="TreeGrafter"/>
</dbReference>
<dbReference type="InterPro" id="IPR036728">
    <property type="entry name" value="PBP_GOBP_sf"/>
</dbReference>
<dbReference type="PANTHER" id="PTHR21364:SF2">
    <property type="entry name" value="GENERAL ODORANT-BINDING PROTEIN 19A"/>
    <property type="match status" value="1"/>
</dbReference>
<protein>
    <submittedName>
        <fullName evidence="2">Uncharacterized protein</fullName>
    </submittedName>
</protein>
<feature type="signal peptide" evidence="1">
    <location>
        <begin position="1"/>
        <end position="21"/>
    </location>
</feature>
<dbReference type="GO" id="GO:0035275">
    <property type="term" value="F:dibutyl phthalate binding"/>
    <property type="evidence" value="ECO:0007669"/>
    <property type="project" value="TreeGrafter"/>
</dbReference>
<dbReference type="SUPFAM" id="SSF47565">
    <property type="entry name" value="Insect pheromone/odorant-binding proteins"/>
    <property type="match status" value="1"/>
</dbReference>
<feature type="chain" id="PRO_5008586928" evidence="1">
    <location>
        <begin position="22"/>
        <end position="144"/>
    </location>
</feature>
<dbReference type="CDD" id="cd23992">
    <property type="entry name" value="PBP_GOBP"/>
    <property type="match status" value="1"/>
</dbReference>
<gene>
    <name evidence="2" type="ORF">g.54744</name>
</gene>
<dbReference type="AlphaFoldDB" id="A0A1B6KWP3"/>
<dbReference type="GO" id="GO:0042048">
    <property type="term" value="P:olfactory behavior"/>
    <property type="evidence" value="ECO:0007669"/>
    <property type="project" value="TreeGrafter"/>
</dbReference>